<dbReference type="InterPro" id="IPR000792">
    <property type="entry name" value="Tscrpt_reg_LuxR_C"/>
</dbReference>
<dbReference type="InterPro" id="IPR036388">
    <property type="entry name" value="WH-like_DNA-bd_sf"/>
</dbReference>
<dbReference type="Pfam" id="PF08281">
    <property type="entry name" value="Sigma70_r4_2"/>
    <property type="match status" value="3"/>
</dbReference>
<dbReference type="SUPFAM" id="SSF46894">
    <property type="entry name" value="C-terminal effector domain of the bipartite response regulators"/>
    <property type="match status" value="3"/>
</dbReference>
<dbReference type="Pfam" id="PF04545">
    <property type="entry name" value="Sigma70_r4"/>
    <property type="match status" value="1"/>
</dbReference>
<accession>A0AAW6AUP7</accession>
<comment type="caution">
    <text evidence="6">The sequence shown here is derived from an EMBL/GenBank/DDBJ whole genome shotgun (WGS) entry which is preliminary data.</text>
</comment>
<sequence length="385" mass="45379">MDIDVLKELNLELLTERQRAVVSMTLDGKTQVEIGKELGCRQATVSRLIQYAIRRNSRILTSKEKPLSPKKTETQKKDENTQKKKINSHSSSTNRYNRYDYGVYKDRDLSILSQHEKEIMTLKIDGLTYQQIADRLDITSGCVGALIQKSRAKLDGTYRYNRYNRYNRYDYGVYKDRDLSILSQREKEIMTLKIDGLTYQQIADRLDITSGCVGALIQKSLAKLDGTYTQKKDENTQKKKINSHSSTTNRYNKYDYGVYKDRDLSILSQREKEIMTLKIDGLTYQQIADRLDITSGCVGALIQKSRAKLDGTYHDGLRLTINRRRYESVLRDPVREKENRKRTYRKNRKKRIADMKEYNKKYYQQHREKLLKRQKERQEKNREEA</sequence>
<evidence type="ECO:0000313" key="6">
    <source>
        <dbReference type="EMBL" id="MDB2000336.1"/>
    </source>
</evidence>
<gene>
    <name evidence="6" type="ORF">PM006_09000</name>
</gene>
<protein>
    <submittedName>
        <fullName evidence="6">Sigma factor-like helix-turn-helix DNA-binding protein</fullName>
    </submittedName>
</protein>
<evidence type="ECO:0000256" key="4">
    <source>
        <dbReference type="SAM" id="MobiDB-lite"/>
    </source>
</evidence>
<dbReference type="InterPro" id="IPR013249">
    <property type="entry name" value="RNA_pol_sigma70_r4_t2"/>
</dbReference>
<keyword evidence="3" id="KW-0804">Transcription</keyword>
<dbReference type="RefSeq" id="WP_272131203.1">
    <property type="nucleotide sequence ID" value="NZ_JAQLGH010000020.1"/>
</dbReference>
<dbReference type="InterPro" id="IPR013324">
    <property type="entry name" value="RNA_pol_sigma_r3/r4-like"/>
</dbReference>
<feature type="domain" description="HTH luxR-type" evidence="5">
    <location>
        <begin position="264"/>
        <end position="321"/>
    </location>
</feature>
<dbReference type="GO" id="GO:0006352">
    <property type="term" value="P:DNA-templated transcription initiation"/>
    <property type="evidence" value="ECO:0007669"/>
    <property type="project" value="InterPro"/>
</dbReference>
<feature type="region of interest" description="Disordered" evidence="4">
    <location>
        <begin position="60"/>
        <end position="93"/>
    </location>
</feature>
<dbReference type="SMART" id="SM00421">
    <property type="entry name" value="HTH_LUXR"/>
    <property type="match status" value="4"/>
</dbReference>
<evidence type="ECO:0000256" key="3">
    <source>
        <dbReference type="ARBA" id="ARBA00023163"/>
    </source>
</evidence>
<feature type="domain" description="HTH luxR-type" evidence="5">
    <location>
        <begin position="109"/>
        <end position="166"/>
    </location>
</feature>
<dbReference type="EMBL" id="JAQLGM010000018">
    <property type="protein sequence ID" value="MDB2000336.1"/>
    <property type="molecule type" value="Genomic_DNA"/>
</dbReference>
<feature type="compositionally biased region" description="Basic and acidic residues" evidence="4">
    <location>
        <begin position="61"/>
        <end position="82"/>
    </location>
</feature>
<keyword evidence="2 6" id="KW-0238">DNA-binding</keyword>
<dbReference type="Gene3D" id="1.10.10.10">
    <property type="entry name" value="Winged helix-like DNA-binding domain superfamily/Winged helix DNA-binding domain"/>
    <property type="match status" value="4"/>
</dbReference>
<name>A0AAW6AUP7_CLOSY</name>
<dbReference type="Proteomes" id="UP001300871">
    <property type="component" value="Unassembled WGS sequence"/>
</dbReference>
<dbReference type="InterPro" id="IPR007630">
    <property type="entry name" value="RNA_pol_sigma70_r4"/>
</dbReference>
<feature type="region of interest" description="Disordered" evidence="4">
    <location>
        <begin position="333"/>
        <end position="385"/>
    </location>
</feature>
<reference evidence="6" key="1">
    <citation type="submission" date="2023-01" db="EMBL/GenBank/DDBJ databases">
        <title>Human gut microbiome strain richness.</title>
        <authorList>
            <person name="Chen-Liaw A."/>
        </authorList>
    </citation>
    <scope>NUCLEOTIDE SEQUENCE</scope>
    <source>
        <strain evidence="6">B1_m1001713B170214d0_201011</strain>
    </source>
</reference>
<evidence type="ECO:0000259" key="5">
    <source>
        <dbReference type="SMART" id="SM00421"/>
    </source>
</evidence>
<keyword evidence="1" id="KW-0805">Transcription regulation</keyword>
<feature type="domain" description="HTH luxR-type" evidence="5">
    <location>
        <begin position="11"/>
        <end position="52"/>
    </location>
</feature>
<evidence type="ECO:0000256" key="1">
    <source>
        <dbReference type="ARBA" id="ARBA00023015"/>
    </source>
</evidence>
<feature type="domain" description="HTH luxR-type" evidence="5">
    <location>
        <begin position="179"/>
        <end position="229"/>
    </location>
</feature>
<proteinExistence type="predicted"/>
<dbReference type="PANTHER" id="PTHR44688:SF16">
    <property type="entry name" value="DNA-BINDING TRANSCRIPTIONAL ACTIVATOR DEVR_DOSR"/>
    <property type="match status" value="1"/>
</dbReference>
<dbReference type="GO" id="GO:0003677">
    <property type="term" value="F:DNA binding"/>
    <property type="evidence" value="ECO:0007669"/>
    <property type="project" value="UniProtKB-KW"/>
</dbReference>
<feature type="compositionally biased region" description="Basic and acidic residues" evidence="4">
    <location>
        <begin position="352"/>
        <end position="385"/>
    </location>
</feature>
<organism evidence="6 7">
    <name type="scientific">Clostridium symbiosum</name>
    <name type="common">Bacteroides symbiosus</name>
    <dbReference type="NCBI Taxonomy" id="1512"/>
    <lineage>
        <taxon>Bacteria</taxon>
        <taxon>Bacillati</taxon>
        <taxon>Bacillota</taxon>
        <taxon>Clostridia</taxon>
        <taxon>Lachnospirales</taxon>
        <taxon>Lachnospiraceae</taxon>
        <taxon>Otoolea</taxon>
    </lineage>
</organism>
<evidence type="ECO:0000313" key="7">
    <source>
        <dbReference type="Proteomes" id="UP001300871"/>
    </source>
</evidence>
<feature type="compositionally biased region" description="Basic residues" evidence="4">
    <location>
        <begin position="342"/>
        <end position="351"/>
    </location>
</feature>
<evidence type="ECO:0000256" key="2">
    <source>
        <dbReference type="ARBA" id="ARBA00023125"/>
    </source>
</evidence>
<dbReference type="GO" id="GO:0016987">
    <property type="term" value="F:sigma factor activity"/>
    <property type="evidence" value="ECO:0007669"/>
    <property type="project" value="InterPro"/>
</dbReference>
<dbReference type="InterPro" id="IPR016032">
    <property type="entry name" value="Sig_transdc_resp-reg_C-effctor"/>
</dbReference>
<dbReference type="PANTHER" id="PTHR44688">
    <property type="entry name" value="DNA-BINDING TRANSCRIPTIONAL ACTIVATOR DEVR_DOSR"/>
    <property type="match status" value="1"/>
</dbReference>
<dbReference type="AlphaFoldDB" id="A0AAW6AUP7"/>
<dbReference type="SUPFAM" id="SSF88659">
    <property type="entry name" value="Sigma3 and sigma4 domains of RNA polymerase sigma factors"/>
    <property type="match status" value="1"/>
</dbReference>